<comment type="caution">
    <text evidence="2">The sequence shown here is derived from an EMBL/GenBank/DDBJ whole genome shotgun (WGS) entry which is preliminary data.</text>
</comment>
<evidence type="ECO:0000313" key="2">
    <source>
        <dbReference type="EMBL" id="MBA8923443.1"/>
    </source>
</evidence>
<dbReference type="Proteomes" id="UP000517916">
    <property type="component" value="Unassembled WGS sequence"/>
</dbReference>
<feature type="transmembrane region" description="Helical" evidence="1">
    <location>
        <begin position="75"/>
        <end position="91"/>
    </location>
</feature>
<sequence length="156" mass="16217">MITIGVGANLRNQWRLAALAGLVTQIGLVTSYYSAKSVLAGHPLSVASLVIYSLVAVFAGPLCGAAGACLRDRRLLIRVLSLGVASAPWIADGVRGIMGTVATGLNVEAKMVEGVCFIAVGLFLPLVISHSLRDWLRSLVVAAGLVGLVVLVDLLR</sequence>
<keyword evidence="1" id="KW-1133">Transmembrane helix</keyword>
<gene>
    <name evidence="2" type="ORF">BC739_000640</name>
</gene>
<name>A0ABR6B999_9PSEU</name>
<feature type="transmembrane region" description="Helical" evidence="1">
    <location>
        <begin position="111"/>
        <end position="128"/>
    </location>
</feature>
<feature type="transmembrane region" description="Helical" evidence="1">
    <location>
        <begin position="135"/>
        <end position="155"/>
    </location>
</feature>
<proteinExistence type="predicted"/>
<feature type="transmembrane region" description="Helical" evidence="1">
    <location>
        <begin position="46"/>
        <end position="68"/>
    </location>
</feature>
<keyword evidence="3" id="KW-1185">Reference proteome</keyword>
<dbReference type="InterPro" id="IPR045393">
    <property type="entry name" value="DUF6518"/>
</dbReference>
<feature type="transmembrane region" description="Helical" evidence="1">
    <location>
        <begin position="16"/>
        <end position="34"/>
    </location>
</feature>
<accession>A0ABR6B999</accession>
<keyword evidence="1" id="KW-0812">Transmembrane</keyword>
<dbReference type="Pfam" id="PF20128">
    <property type="entry name" value="DUF6518"/>
    <property type="match status" value="1"/>
</dbReference>
<protein>
    <submittedName>
        <fullName evidence="2">Uncharacterized protein</fullName>
    </submittedName>
</protein>
<evidence type="ECO:0000313" key="3">
    <source>
        <dbReference type="Proteomes" id="UP000517916"/>
    </source>
</evidence>
<organism evidence="2 3">
    <name type="scientific">Kutzneria viridogrisea</name>
    <dbReference type="NCBI Taxonomy" id="47990"/>
    <lineage>
        <taxon>Bacteria</taxon>
        <taxon>Bacillati</taxon>
        <taxon>Actinomycetota</taxon>
        <taxon>Actinomycetes</taxon>
        <taxon>Pseudonocardiales</taxon>
        <taxon>Pseudonocardiaceae</taxon>
        <taxon>Kutzneria</taxon>
    </lineage>
</organism>
<keyword evidence="1" id="KW-0472">Membrane</keyword>
<reference evidence="2 3" key="1">
    <citation type="submission" date="2020-08" db="EMBL/GenBank/DDBJ databases">
        <title>Genomic Encyclopedia of Archaeal and Bacterial Type Strains, Phase II (KMG-II): from individual species to whole genera.</title>
        <authorList>
            <person name="Goeker M."/>
        </authorList>
    </citation>
    <scope>NUCLEOTIDE SEQUENCE [LARGE SCALE GENOMIC DNA]</scope>
    <source>
        <strain evidence="2 3">DSM 43850</strain>
    </source>
</reference>
<dbReference type="EMBL" id="JACJID010000001">
    <property type="protein sequence ID" value="MBA8923443.1"/>
    <property type="molecule type" value="Genomic_DNA"/>
</dbReference>
<evidence type="ECO:0000256" key="1">
    <source>
        <dbReference type="SAM" id="Phobius"/>
    </source>
</evidence>